<keyword evidence="1" id="KW-0496">Mitochondrion</keyword>
<organism evidence="1">
    <name type="scientific">Picea glauca</name>
    <name type="common">White spruce</name>
    <name type="synonym">Pinus glauca</name>
    <dbReference type="NCBI Taxonomy" id="3330"/>
    <lineage>
        <taxon>Eukaryota</taxon>
        <taxon>Viridiplantae</taxon>
        <taxon>Streptophyta</taxon>
        <taxon>Embryophyta</taxon>
        <taxon>Tracheophyta</taxon>
        <taxon>Spermatophyta</taxon>
        <taxon>Pinopsida</taxon>
        <taxon>Pinidae</taxon>
        <taxon>Conifers I</taxon>
        <taxon>Pinales</taxon>
        <taxon>Pinaceae</taxon>
        <taxon>Picea</taxon>
    </lineage>
</organism>
<gene>
    <name evidence="1" type="ORF">ABT39_MTgene5596</name>
</gene>
<reference evidence="1" key="1">
    <citation type="journal article" date="2015" name="Genome Biol. Evol.">
        <title>Organellar Genomes of White Spruce (Picea glauca): Assembly and Annotation.</title>
        <authorList>
            <person name="Jackman S.D."/>
            <person name="Warren R.L."/>
            <person name="Gibb E.A."/>
            <person name="Vandervalk B.P."/>
            <person name="Mohamadi H."/>
            <person name="Chu J."/>
            <person name="Raymond A."/>
            <person name="Pleasance S."/>
            <person name="Coope R."/>
            <person name="Wildung M.R."/>
            <person name="Ritland C.E."/>
            <person name="Bousquet J."/>
            <person name="Jones S.J."/>
            <person name="Bohlmann J."/>
            <person name="Birol I."/>
        </authorList>
    </citation>
    <scope>NUCLEOTIDE SEQUENCE [LARGE SCALE GENOMIC DNA]</scope>
    <source>
        <tissue evidence="1">Flushing bud</tissue>
    </source>
</reference>
<evidence type="ECO:0000313" key="1">
    <source>
        <dbReference type="EMBL" id="KUM47411.1"/>
    </source>
</evidence>
<dbReference type="EMBL" id="LKAM01000007">
    <property type="protein sequence ID" value="KUM47411.1"/>
    <property type="molecule type" value="Genomic_DNA"/>
</dbReference>
<accession>A0A101LY20</accession>
<dbReference type="AlphaFoldDB" id="A0A101LY20"/>
<protein>
    <submittedName>
        <fullName evidence="1">Uncharacterized protein</fullName>
    </submittedName>
</protein>
<comment type="caution">
    <text evidence="1">The sequence shown here is derived from an EMBL/GenBank/DDBJ whole genome shotgun (WGS) entry which is preliminary data.</text>
</comment>
<name>A0A101LY20_PICGL</name>
<proteinExistence type="predicted"/>
<sequence length="64" mass="7427">MGKTDLSRDGLRQDLKGQSIVPIPLVLTLWLKTTERKWLLNRAASTGSLYGRKVKRLSFWLERK</sequence>
<geneLocation type="mitochondrion" evidence="1"/>